<dbReference type="PANTHER" id="PTHR13090:SF1">
    <property type="entry name" value="ARGININE-HYDROXYLASE NDUFAF5, MITOCHONDRIAL"/>
    <property type="match status" value="1"/>
</dbReference>
<dbReference type="GO" id="GO:0032259">
    <property type="term" value="P:methylation"/>
    <property type="evidence" value="ECO:0007669"/>
    <property type="project" value="UniProtKB-KW"/>
</dbReference>
<evidence type="ECO:0000256" key="4">
    <source>
        <dbReference type="ARBA" id="ARBA00022603"/>
    </source>
</evidence>
<evidence type="ECO:0000256" key="6">
    <source>
        <dbReference type="ARBA" id="ARBA00022691"/>
    </source>
</evidence>
<evidence type="ECO:0000256" key="8">
    <source>
        <dbReference type="HAMAP-Rule" id="MF_00835"/>
    </source>
</evidence>
<dbReference type="AlphaFoldDB" id="A0A0W0SUY2"/>
<dbReference type="InterPro" id="IPR050602">
    <property type="entry name" value="Malonyl-ACP_OMT"/>
</dbReference>
<dbReference type="Pfam" id="PF08241">
    <property type="entry name" value="Methyltransf_11"/>
    <property type="match status" value="1"/>
</dbReference>
<dbReference type="GO" id="GO:0102130">
    <property type="term" value="F:malonyl-CoA methyltransferase activity"/>
    <property type="evidence" value="ECO:0007669"/>
    <property type="project" value="UniProtKB-EC"/>
</dbReference>
<evidence type="ECO:0000256" key="3">
    <source>
        <dbReference type="ARBA" id="ARBA00012327"/>
    </source>
</evidence>
<dbReference type="SUPFAM" id="SSF53335">
    <property type="entry name" value="S-adenosyl-L-methionine-dependent methyltransferases"/>
    <property type="match status" value="1"/>
</dbReference>
<dbReference type="UniPathway" id="UPA00078"/>
<protein>
    <recommendedName>
        <fullName evidence="3 8">Malonyl-[acyl-carrier protein] O-methyltransferase</fullName>
        <shortName evidence="8">Malonyl-ACP O-methyltransferase</shortName>
        <ecNumber evidence="3 8">2.1.1.197</ecNumber>
    </recommendedName>
    <alternativeName>
        <fullName evidence="8">Biotin synthesis protein BioC</fullName>
    </alternativeName>
</protein>
<proteinExistence type="inferred from homology"/>
<dbReference type="GO" id="GO:0010340">
    <property type="term" value="F:carboxyl-O-methyltransferase activity"/>
    <property type="evidence" value="ECO:0007669"/>
    <property type="project" value="UniProtKB-UniRule"/>
</dbReference>
<reference evidence="10 11" key="1">
    <citation type="submission" date="2015-11" db="EMBL/GenBank/DDBJ databases">
        <title>Genomic analysis of 38 Legionella species identifies large and diverse effector repertoires.</title>
        <authorList>
            <person name="Burstein D."/>
            <person name="Amaro F."/>
            <person name="Zusman T."/>
            <person name="Lifshitz Z."/>
            <person name="Cohen O."/>
            <person name="Gilbert J.A."/>
            <person name="Pupko T."/>
            <person name="Shuman H.A."/>
            <person name="Segal G."/>
        </authorList>
    </citation>
    <scope>NUCLEOTIDE SEQUENCE [LARGE SCALE GENOMIC DNA]</scope>
    <source>
        <strain evidence="10 11">ATCC 43878</strain>
    </source>
</reference>
<dbReference type="InterPro" id="IPR011814">
    <property type="entry name" value="BioC"/>
</dbReference>
<dbReference type="GO" id="GO:0009102">
    <property type="term" value="P:biotin biosynthetic process"/>
    <property type="evidence" value="ECO:0007669"/>
    <property type="project" value="UniProtKB-UniRule"/>
</dbReference>
<organism evidence="10 11">
    <name type="scientific">Legionella brunensis</name>
    <dbReference type="NCBI Taxonomy" id="29422"/>
    <lineage>
        <taxon>Bacteria</taxon>
        <taxon>Pseudomonadati</taxon>
        <taxon>Pseudomonadota</taxon>
        <taxon>Gammaproteobacteria</taxon>
        <taxon>Legionellales</taxon>
        <taxon>Legionellaceae</taxon>
        <taxon>Legionella</taxon>
    </lineage>
</organism>
<keyword evidence="6 8" id="KW-0949">S-adenosyl-L-methionine</keyword>
<evidence type="ECO:0000256" key="7">
    <source>
        <dbReference type="ARBA" id="ARBA00022756"/>
    </source>
</evidence>
<keyword evidence="4 8" id="KW-0489">Methyltransferase</keyword>
<keyword evidence="5 8" id="KW-0808">Transferase</keyword>
<evidence type="ECO:0000256" key="5">
    <source>
        <dbReference type="ARBA" id="ARBA00022679"/>
    </source>
</evidence>
<dbReference type="InterPro" id="IPR029063">
    <property type="entry name" value="SAM-dependent_MTases_sf"/>
</dbReference>
<evidence type="ECO:0000313" key="10">
    <source>
        <dbReference type="EMBL" id="KTC87192.1"/>
    </source>
</evidence>
<feature type="domain" description="Methyltransferase type 11" evidence="9">
    <location>
        <begin position="48"/>
        <end position="145"/>
    </location>
</feature>
<dbReference type="InterPro" id="IPR013216">
    <property type="entry name" value="Methyltransf_11"/>
</dbReference>
<dbReference type="GO" id="GO:0008757">
    <property type="term" value="F:S-adenosylmethionine-dependent methyltransferase activity"/>
    <property type="evidence" value="ECO:0007669"/>
    <property type="project" value="InterPro"/>
</dbReference>
<dbReference type="EMBL" id="LNXV01000001">
    <property type="protein sequence ID" value="KTC87192.1"/>
    <property type="molecule type" value="Genomic_DNA"/>
</dbReference>
<comment type="catalytic activity">
    <reaction evidence="1 8">
        <text>malonyl-[ACP] + S-adenosyl-L-methionine = malonyl-[ACP] methyl ester + S-adenosyl-L-homocysteine</text>
        <dbReference type="Rhea" id="RHEA:17105"/>
        <dbReference type="Rhea" id="RHEA-COMP:9623"/>
        <dbReference type="Rhea" id="RHEA-COMP:9954"/>
        <dbReference type="ChEBI" id="CHEBI:57856"/>
        <dbReference type="ChEBI" id="CHEBI:59789"/>
        <dbReference type="ChEBI" id="CHEBI:78449"/>
        <dbReference type="ChEBI" id="CHEBI:78845"/>
        <dbReference type="EC" id="2.1.1.197"/>
    </reaction>
</comment>
<dbReference type="EC" id="2.1.1.197" evidence="3 8"/>
<keyword evidence="7 8" id="KW-0093">Biotin biosynthesis</keyword>
<comment type="pathway">
    <text evidence="2 8">Cofactor biosynthesis; biotin biosynthesis.</text>
</comment>
<keyword evidence="11" id="KW-1185">Reference proteome</keyword>
<dbReference type="HAMAP" id="MF_00835">
    <property type="entry name" value="BioC"/>
    <property type="match status" value="1"/>
</dbReference>
<dbReference type="PANTHER" id="PTHR13090">
    <property type="entry name" value="ARGININE-HYDROXYLASE NDUFAF5, MITOCHONDRIAL"/>
    <property type="match status" value="1"/>
</dbReference>
<comment type="similarity">
    <text evidence="8">Belongs to the methyltransferase superfamily.</text>
</comment>
<evidence type="ECO:0000313" key="11">
    <source>
        <dbReference type="Proteomes" id="UP000054742"/>
    </source>
</evidence>
<dbReference type="STRING" id="29422.Lbru_0010"/>
<accession>A0A0W0SUY2</accession>
<comment type="caution">
    <text evidence="10">The sequence shown here is derived from an EMBL/GenBank/DDBJ whole genome shotgun (WGS) entry which is preliminary data.</text>
</comment>
<evidence type="ECO:0000256" key="2">
    <source>
        <dbReference type="ARBA" id="ARBA00004746"/>
    </source>
</evidence>
<name>A0A0W0SUY2_9GAMM</name>
<dbReference type="Proteomes" id="UP000054742">
    <property type="component" value="Unassembled WGS sequence"/>
</dbReference>
<dbReference type="CDD" id="cd02440">
    <property type="entry name" value="AdoMet_MTases"/>
    <property type="match status" value="1"/>
</dbReference>
<sequence length="289" mass="33370">MMNLKLEICNTFNKHATEYEQAAKIQNEIGQRLFERLDYLKINPRYILDLGCGPGLFTLQLKKKYPDAEIIGLDIAKNMLIEAKKKQGWWRNKWSLINGDMTSLPFATGTFDLIFANQTIHWTQPLSQVIRELNRVMNNQGCLMFSTLGPDTFKELKQAWLAADNYAHTNEFSDMHDVGDCLLKERFLDPVVDMELLTVHYDNLKKLLTNLKAQGVRNINQKRNEGLTGKHSWQIFEEAYQVLRTKGGKYPLTYEVVYGHAWKGEQHLVDGGTESFIPISQIQRRSAKD</sequence>
<dbReference type="PATRIC" id="fig|29422.6.peg.10"/>
<dbReference type="NCBIfam" id="TIGR02072">
    <property type="entry name" value="BioC"/>
    <property type="match status" value="1"/>
</dbReference>
<evidence type="ECO:0000256" key="1">
    <source>
        <dbReference type="ARBA" id="ARBA00000852"/>
    </source>
</evidence>
<comment type="function">
    <text evidence="8">Converts the free carboxyl group of a malonyl-thioester to its methyl ester by transfer of a methyl group from S-adenosyl-L-methionine (SAM). It allows to synthesize pimeloyl-ACP via the fatty acid synthetic pathway.</text>
</comment>
<gene>
    <name evidence="8 10" type="primary">bioC</name>
    <name evidence="10" type="ORF">Lbru_0010</name>
</gene>
<dbReference type="Gene3D" id="3.40.50.150">
    <property type="entry name" value="Vaccinia Virus protein VP39"/>
    <property type="match status" value="1"/>
</dbReference>
<evidence type="ECO:0000259" key="9">
    <source>
        <dbReference type="Pfam" id="PF08241"/>
    </source>
</evidence>